<dbReference type="Proteomes" id="UP001159363">
    <property type="component" value="Chromosome 2"/>
</dbReference>
<comment type="caution">
    <text evidence="1">The sequence shown here is derived from an EMBL/GenBank/DDBJ whole genome shotgun (WGS) entry which is preliminary data.</text>
</comment>
<protein>
    <submittedName>
        <fullName evidence="1">Uncharacterized protein</fullName>
    </submittedName>
</protein>
<keyword evidence="2" id="KW-1185">Reference proteome</keyword>
<sequence length="172" mass="19997">MTSNSISVLKDRYYHESASVKEDGVMLSKRVDNSVISYSSNCLGVEPQYTAKRYSQKAKRIIQAQRLYLIGEYSQIMGGVDRLDQTVAGKKLRKEDTQLEFRREIVQVYMLRFAKPSKCLGKSCTSSSKSRVPDEVRFDCSNHIVKMFEKKVMRWRRMPFENVCSSHSVWEM</sequence>
<accession>A0ABQ9IAF8</accession>
<organism evidence="1 2">
    <name type="scientific">Dryococelus australis</name>
    <dbReference type="NCBI Taxonomy" id="614101"/>
    <lineage>
        <taxon>Eukaryota</taxon>
        <taxon>Metazoa</taxon>
        <taxon>Ecdysozoa</taxon>
        <taxon>Arthropoda</taxon>
        <taxon>Hexapoda</taxon>
        <taxon>Insecta</taxon>
        <taxon>Pterygota</taxon>
        <taxon>Neoptera</taxon>
        <taxon>Polyneoptera</taxon>
        <taxon>Phasmatodea</taxon>
        <taxon>Verophasmatodea</taxon>
        <taxon>Anareolatae</taxon>
        <taxon>Phasmatidae</taxon>
        <taxon>Eurycanthinae</taxon>
        <taxon>Dryococelus</taxon>
    </lineage>
</organism>
<evidence type="ECO:0000313" key="1">
    <source>
        <dbReference type="EMBL" id="KAJ8892883.1"/>
    </source>
</evidence>
<reference evidence="1 2" key="1">
    <citation type="submission" date="2023-02" db="EMBL/GenBank/DDBJ databases">
        <title>LHISI_Scaffold_Assembly.</title>
        <authorList>
            <person name="Stuart O.P."/>
            <person name="Cleave R."/>
            <person name="Magrath M.J.L."/>
            <person name="Mikheyev A.S."/>
        </authorList>
    </citation>
    <scope>NUCLEOTIDE SEQUENCE [LARGE SCALE GENOMIC DNA]</scope>
    <source>
        <strain evidence="1">Daus_M_001</strain>
        <tissue evidence="1">Leg muscle</tissue>
    </source>
</reference>
<name>A0ABQ9IAF8_9NEOP</name>
<evidence type="ECO:0000313" key="2">
    <source>
        <dbReference type="Proteomes" id="UP001159363"/>
    </source>
</evidence>
<gene>
    <name evidence="1" type="ORF">PR048_005464</name>
</gene>
<proteinExistence type="predicted"/>
<dbReference type="EMBL" id="JARBHB010000002">
    <property type="protein sequence ID" value="KAJ8892883.1"/>
    <property type="molecule type" value="Genomic_DNA"/>
</dbReference>